<protein>
    <submittedName>
        <fullName evidence="2">Uncharacterized protein</fullName>
    </submittedName>
</protein>
<feature type="transmembrane region" description="Helical" evidence="1">
    <location>
        <begin position="49"/>
        <end position="71"/>
    </location>
</feature>
<keyword evidence="1" id="KW-1133">Transmembrane helix</keyword>
<name>A0A5D5ASQ0_9EURY</name>
<gene>
    <name evidence="2" type="ORF">FYC77_10075</name>
</gene>
<sequence length="142" mass="14974">MHTSRGSDANLFEETPLSPNHFGLLSAAVGFLGNGLTAFLLFRDPVWSVIIGLGTAIGLFLFVPAVMVGLLEERLGDLLSLEGSLFSDPHRLAAGIALATASVVTFAWRTTGDDLVVGLSTLFVATAVCYVVVAWLLPDVDV</sequence>
<dbReference type="AlphaFoldDB" id="A0A5D5ASQ0"/>
<reference evidence="2 3" key="1">
    <citation type="submission" date="2019-08" db="EMBL/GenBank/DDBJ databases">
        <title>Archaea genome.</title>
        <authorList>
            <person name="Kajale S."/>
            <person name="Shouche Y."/>
            <person name="Deshpande N."/>
            <person name="Sharma A."/>
        </authorList>
    </citation>
    <scope>NUCLEOTIDE SEQUENCE [LARGE SCALE GENOMIC DNA]</scope>
    <source>
        <strain evidence="2 3">ESP3B_9</strain>
    </source>
</reference>
<comment type="caution">
    <text evidence="2">The sequence shown here is derived from an EMBL/GenBank/DDBJ whole genome shotgun (WGS) entry which is preliminary data.</text>
</comment>
<evidence type="ECO:0000256" key="1">
    <source>
        <dbReference type="SAM" id="Phobius"/>
    </source>
</evidence>
<accession>A0A5D5ASQ0</accession>
<evidence type="ECO:0000313" key="3">
    <source>
        <dbReference type="Proteomes" id="UP000324104"/>
    </source>
</evidence>
<proteinExistence type="predicted"/>
<feature type="transmembrane region" description="Helical" evidence="1">
    <location>
        <begin position="91"/>
        <end position="108"/>
    </location>
</feature>
<organism evidence="2 3">
    <name type="scientific">Natrialba swarupiae</name>
    <dbReference type="NCBI Taxonomy" id="2448032"/>
    <lineage>
        <taxon>Archaea</taxon>
        <taxon>Methanobacteriati</taxon>
        <taxon>Methanobacteriota</taxon>
        <taxon>Stenosarchaea group</taxon>
        <taxon>Halobacteria</taxon>
        <taxon>Halobacteriales</taxon>
        <taxon>Natrialbaceae</taxon>
        <taxon>Natrialba</taxon>
    </lineage>
</organism>
<keyword evidence="1" id="KW-0812">Transmembrane</keyword>
<feature type="transmembrane region" description="Helical" evidence="1">
    <location>
        <begin position="115"/>
        <end position="137"/>
    </location>
</feature>
<dbReference type="EMBL" id="VTAW01000011">
    <property type="protein sequence ID" value="TYT62041.1"/>
    <property type="molecule type" value="Genomic_DNA"/>
</dbReference>
<feature type="transmembrane region" description="Helical" evidence="1">
    <location>
        <begin position="20"/>
        <end position="42"/>
    </location>
</feature>
<keyword evidence="3" id="KW-1185">Reference proteome</keyword>
<keyword evidence="1" id="KW-0472">Membrane</keyword>
<dbReference type="Proteomes" id="UP000324104">
    <property type="component" value="Unassembled WGS sequence"/>
</dbReference>
<dbReference type="RefSeq" id="WP_149081378.1">
    <property type="nucleotide sequence ID" value="NZ_VTAW01000011.1"/>
</dbReference>
<evidence type="ECO:0000313" key="2">
    <source>
        <dbReference type="EMBL" id="TYT62041.1"/>
    </source>
</evidence>